<protein>
    <submittedName>
        <fullName evidence="1">Uncharacterized protein</fullName>
    </submittedName>
</protein>
<keyword evidence="2" id="KW-1185">Reference proteome</keyword>
<evidence type="ECO:0000313" key="2">
    <source>
        <dbReference type="Proteomes" id="UP000092460"/>
    </source>
</evidence>
<dbReference type="EMBL" id="JXJN01006061">
    <property type="status" value="NOT_ANNOTATED_CDS"/>
    <property type="molecule type" value="Genomic_DNA"/>
</dbReference>
<dbReference type="VEuPathDB" id="VectorBase:GPPI013449"/>
<evidence type="ECO:0000313" key="1">
    <source>
        <dbReference type="EnsemblMetazoa" id="GPPI013449-PA"/>
    </source>
</evidence>
<dbReference type="AlphaFoldDB" id="A0A1B0AYZ6"/>
<sequence>MLSKTMAEYGYCVPQRFTSEPDLKVPSRPLEPLVQTKLRILCLKHSKRIKSFEISSSLALGSISDASLDNGRVV</sequence>
<dbReference type="EnsemblMetazoa" id="GPPI013449-RA">
    <property type="protein sequence ID" value="GPPI013449-PA"/>
    <property type="gene ID" value="GPPI013449"/>
</dbReference>
<reference evidence="1" key="2">
    <citation type="submission" date="2020-05" db="UniProtKB">
        <authorList>
            <consortium name="EnsemblMetazoa"/>
        </authorList>
    </citation>
    <scope>IDENTIFICATION</scope>
    <source>
        <strain evidence="1">IAEA</strain>
    </source>
</reference>
<reference evidence="2" key="1">
    <citation type="submission" date="2015-01" db="EMBL/GenBank/DDBJ databases">
        <authorList>
            <person name="Aksoy S."/>
            <person name="Warren W."/>
            <person name="Wilson R.K."/>
        </authorList>
    </citation>
    <scope>NUCLEOTIDE SEQUENCE [LARGE SCALE GENOMIC DNA]</scope>
    <source>
        <strain evidence="2">IAEA</strain>
    </source>
</reference>
<organism evidence="1 2">
    <name type="scientific">Glossina palpalis gambiensis</name>
    <dbReference type="NCBI Taxonomy" id="67801"/>
    <lineage>
        <taxon>Eukaryota</taxon>
        <taxon>Metazoa</taxon>
        <taxon>Ecdysozoa</taxon>
        <taxon>Arthropoda</taxon>
        <taxon>Hexapoda</taxon>
        <taxon>Insecta</taxon>
        <taxon>Pterygota</taxon>
        <taxon>Neoptera</taxon>
        <taxon>Endopterygota</taxon>
        <taxon>Diptera</taxon>
        <taxon>Brachycera</taxon>
        <taxon>Muscomorpha</taxon>
        <taxon>Hippoboscoidea</taxon>
        <taxon>Glossinidae</taxon>
        <taxon>Glossina</taxon>
    </lineage>
</organism>
<dbReference type="Proteomes" id="UP000092460">
    <property type="component" value="Unassembled WGS sequence"/>
</dbReference>
<proteinExistence type="predicted"/>
<name>A0A1B0AYZ6_9MUSC</name>
<accession>A0A1B0AYZ6</accession>